<gene>
    <name evidence="2" type="ORF">B456_013G220900</name>
</gene>
<keyword evidence="1" id="KW-0812">Transmembrane</keyword>
<protein>
    <submittedName>
        <fullName evidence="2">Uncharacterized protein</fullName>
    </submittedName>
</protein>
<proteinExistence type="predicted"/>
<name>A0A0D2SI97_GOSRA</name>
<dbReference type="Gramene" id="KJB82927">
    <property type="protein sequence ID" value="KJB82927"/>
    <property type="gene ID" value="B456_013G220900"/>
</dbReference>
<evidence type="ECO:0000256" key="1">
    <source>
        <dbReference type="SAM" id="Phobius"/>
    </source>
</evidence>
<keyword evidence="3" id="KW-1185">Reference proteome</keyword>
<dbReference type="Gene3D" id="1.20.1250.20">
    <property type="entry name" value="MFS general substrate transporter like domains"/>
    <property type="match status" value="1"/>
</dbReference>
<dbReference type="Proteomes" id="UP000032304">
    <property type="component" value="Chromosome 13"/>
</dbReference>
<evidence type="ECO:0000313" key="2">
    <source>
        <dbReference type="EMBL" id="KJB82927.1"/>
    </source>
</evidence>
<keyword evidence="1" id="KW-1133">Transmembrane helix</keyword>
<reference evidence="2 3" key="1">
    <citation type="journal article" date="2012" name="Nature">
        <title>Repeated polyploidization of Gossypium genomes and the evolution of spinnable cotton fibres.</title>
        <authorList>
            <person name="Paterson A.H."/>
            <person name="Wendel J.F."/>
            <person name="Gundlach H."/>
            <person name="Guo H."/>
            <person name="Jenkins J."/>
            <person name="Jin D."/>
            <person name="Llewellyn D."/>
            <person name="Showmaker K.C."/>
            <person name="Shu S."/>
            <person name="Udall J."/>
            <person name="Yoo M.J."/>
            <person name="Byers R."/>
            <person name="Chen W."/>
            <person name="Doron-Faigenboim A."/>
            <person name="Duke M.V."/>
            <person name="Gong L."/>
            <person name="Grimwood J."/>
            <person name="Grover C."/>
            <person name="Grupp K."/>
            <person name="Hu G."/>
            <person name="Lee T.H."/>
            <person name="Li J."/>
            <person name="Lin L."/>
            <person name="Liu T."/>
            <person name="Marler B.S."/>
            <person name="Page J.T."/>
            <person name="Roberts A.W."/>
            <person name="Romanel E."/>
            <person name="Sanders W.S."/>
            <person name="Szadkowski E."/>
            <person name="Tan X."/>
            <person name="Tang H."/>
            <person name="Xu C."/>
            <person name="Wang J."/>
            <person name="Wang Z."/>
            <person name="Zhang D."/>
            <person name="Zhang L."/>
            <person name="Ashrafi H."/>
            <person name="Bedon F."/>
            <person name="Bowers J.E."/>
            <person name="Brubaker C.L."/>
            <person name="Chee P.W."/>
            <person name="Das S."/>
            <person name="Gingle A.R."/>
            <person name="Haigler C.H."/>
            <person name="Harker D."/>
            <person name="Hoffmann L.V."/>
            <person name="Hovav R."/>
            <person name="Jones D.C."/>
            <person name="Lemke C."/>
            <person name="Mansoor S."/>
            <person name="ur Rahman M."/>
            <person name="Rainville L.N."/>
            <person name="Rambani A."/>
            <person name="Reddy U.K."/>
            <person name="Rong J.K."/>
            <person name="Saranga Y."/>
            <person name="Scheffler B.E."/>
            <person name="Scheffler J.A."/>
            <person name="Stelly D.M."/>
            <person name="Triplett B.A."/>
            <person name="Van Deynze A."/>
            <person name="Vaslin M.F."/>
            <person name="Waghmare V.N."/>
            <person name="Walford S.A."/>
            <person name="Wright R.J."/>
            <person name="Zaki E.A."/>
            <person name="Zhang T."/>
            <person name="Dennis E.S."/>
            <person name="Mayer K.F."/>
            <person name="Peterson D.G."/>
            <person name="Rokhsar D.S."/>
            <person name="Wang X."/>
            <person name="Schmutz J."/>
        </authorList>
    </citation>
    <scope>NUCLEOTIDE SEQUENCE [LARGE SCALE GENOMIC DNA]</scope>
</reference>
<dbReference type="EMBL" id="CM001752">
    <property type="protein sequence ID" value="KJB82927.1"/>
    <property type="molecule type" value="Genomic_DNA"/>
</dbReference>
<keyword evidence="1" id="KW-0472">Membrane</keyword>
<evidence type="ECO:0000313" key="3">
    <source>
        <dbReference type="Proteomes" id="UP000032304"/>
    </source>
</evidence>
<feature type="transmembrane region" description="Helical" evidence="1">
    <location>
        <begin position="20"/>
        <end position="40"/>
    </location>
</feature>
<accession>A0A0D2SI97</accession>
<organism evidence="2 3">
    <name type="scientific">Gossypium raimondii</name>
    <name type="common">Peruvian cotton</name>
    <name type="synonym">Gossypium klotzschianum subsp. raimondii</name>
    <dbReference type="NCBI Taxonomy" id="29730"/>
    <lineage>
        <taxon>Eukaryota</taxon>
        <taxon>Viridiplantae</taxon>
        <taxon>Streptophyta</taxon>
        <taxon>Embryophyta</taxon>
        <taxon>Tracheophyta</taxon>
        <taxon>Spermatophyta</taxon>
        <taxon>Magnoliopsida</taxon>
        <taxon>eudicotyledons</taxon>
        <taxon>Gunneridae</taxon>
        <taxon>Pentapetalae</taxon>
        <taxon>rosids</taxon>
        <taxon>malvids</taxon>
        <taxon>Malvales</taxon>
        <taxon>Malvaceae</taxon>
        <taxon>Malvoideae</taxon>
        <taxon>Gossypium</taxon>
    </lineage>
</organism>
<dbReference type="AlphaFoldDB" id="A0A0D2SI97"/>
<sequence length="81" mass="9030">MATRYYDVVDFTCFHLLNAFSFVSLLCSISGIQIGVRLMVFQQFFGYNGVVFCANQIFTSAGVPPNVGSIFYACFFDPSDN</sequence>
<dbReference type="InterPro" id="IPR036259">
    <property type="entry name" value="MFS_trans_sf"/>
</dbReference>